<gene>
    <name evidence="1" type="ORF">S01H1_40771</name>
</gene>
<sequence length="38" mass="4090">MKKNSRIKTAIIGVGLLLGLGITPAIAQETNKENLVRK</sequence>
<accession>X0USI2</accession>
<dbReference type="EMBL" id="BARS01025828">
    <property type="protein sequence ID" value="GAG08670.1"/>
    <property type="molecule type" value="Genomic_DNA"/>
</dbReference>
<name>X0USI2_9ZZZZ</name>
<reference evidence="1" key="1">
    <citation type="journal article" date="2014" name="Front. Microbiol.">
        <title>High frequency of phylogenetically diverse reductive dehalogenase-homologous genes in deep subseafloor sedimentary metagenomes.</title>
        <authorList>
            <person name="Kawai M."/>
            <person name="Futagami T."/>
            <person name="Toyoda A."/>
            <person name="Takaki Y."/>
            <person name="Nishi S."/>
            <person name="Hori S."/>
            <person name="Arai W."/>
            <person name="Tsubouchi T."/>
            <person name="Morono Y."/>
            <person name="Uchiyama I."/>
            <person name="Ito T."/>
            <person name="Fujiyama A."/>
            <person name="Inagaki F."/>
            <person name="Takami H."/>
        </authorList>
    </citation>
    <scope>NUCLEOTIDE SEQUENCE</scope>
    <source>
        <strain evidence="1">Expedition CK06-06</strain>
    </source>
</reference>
<dbReference type="AlphaFoldDB" id="X0USI2"/>
<feature type="non-terminal residue" evidence="1">
    <location>
        <position position="38"/>
    </location>
</feature>
<evidence type="ECO:0000313" key="1">
    <source>
        <dbReference type="EMBL" id="GAG08670.1"/>
    </source>
</evidence>
<comment type="caution">
    <text evidence="1">The sequence shown here is derived from an EMBL/GenBank/DDBJ whole genome shotgun (WGS) entry which is preliminary data.</text>
</comment>
<proteinExistence type="predicted"/>
<organism evidence="1">
    <name type="scientific">marine sediment metagenome</name>
    <dbReference type="NCBI Taxonomy" id="412755"/>
    <lineage>
        <taxon>unclassified sequences</taxon>
        <taxon>metagenomes</taxon>
        <taxon>ecological metagenomes</taxon>
    </lineage>
</organism>
<protein>
    <submittedName>
        <fullName evidence="1">Uncharacterized protein</fullName>
    </submittedName>
</protein>